<dbReference type="GO" id="GO:0005886">
    <property type="term" value="C:plasma membrane"/>
    <property type="evidence" value="ECO:0007669"/>
    <property type="project" value="UniProtKB-SubCell"/>
</dbReference>
<evidence type="ECO:0000256" key="3">
    <source>
        <dbReference type="ARBA" id="ARBA00022692"/>
    </source>
</evidence>
<dbReference type="PANTHER" id="PTHR35402:SF1">
    <property type="entry name" value="TYPE II SECRETION SYSTEM PROTEIN GSPF DOMAIN-CONTAINING PROTEIN"/>
    <property type="match status" value="1"/>
</dbReference>
<dbReference type="InterPro" id="IPR018076">
    <property type="entry name" value="T2SS_GspF_dom"/>
</dbReference>
<dbReference type="RefSeq" id="WP_211530303.1">
    <property type="nucleotide sequence ID" value="NZ_JWHL01000003.1"/>
</dbReference>
<evidence type="ECO:0000256" key="6">
    <source>
        <dbReference type="SAM" id="Phobius"/>
    </source>
</evidence>
<feature type="domain" description="Type II secretion system protein GspF" evidence="7">
    <location>
        <begin position="122"/>
        <end position="247"/>
    </location>
</feature>
<dbReference type="AlphaFoldDB" id="A0A8J7W9H1"/>
<reference evidence="8" key="1">
    <citation type="submission" date="2014-12" db="EMBL/GenBank/DDBJ databases">
        <authorList>
            <person name="Huang H.-H."/>
            <person name="Chen S.-C."/>
            <person name="Lai M.-C."/>
        </authorList>
    </citation>
    <scope>NUCLEOTIDE SEQUENCE</scope>
    <source>
        <strain evidence="8">K1F9705b</strain>
    </source>
</reference>
<keyword evidence="4 6" id="KW-1133">Transmembrane helix</keyword>
<evidence type="ECO:0000256" key="5">
    <source>
        <dbReference type="ARBA" id="ARBA00023136"/>
    </source>
</evidence>
<evidence type="ECO:0000313" key="9">
    <source>
        <dbReference type="Proteomes" id="UP000730161"/>
    </source>
</evidence>
<gene>
    <name evidence="8" type="ORF">RJ53_03785</name>
</gene>
<evidence type="ECO:0000256" key="1">
    <source>
        <dbReference type="ARBA" id="ARBA00004651"/>
    </source>
</evidence>
<evidence type="ECO:0000259" key="7">
    <source>
        <dbReference type="Pfam" id="PF00482"/>
    </source>
</evidence>
<dbReference type="OrthoDB" id="12374at2157"/>
<keyword evidence="2" id="KW-1003">Cell membrane</keyword>
<comment type="caution">
    <text evidence="8">The sequence shown here is derived from an EMBL/GenBank/DDBJ whole genome shotgun (WGS) entry which is preliminary data.</text>
</comment>
<evidence type="ECO:0000256" key="4">
    <source>
        <dbReference type="ARBA" id="ARBA00022989"/>
    </source>
</evidence>
<dbReference type="Proteomes" id="UP000730161">
    <property type="component" value="Unassembled WGS sequence"/>
</dbReference>
<keyword evidence="5 6" id="KW-0472">Membrane</keyword>
<organism evidence="8 9">
    <name type="scientific">Methanocalculus chunghsingensis</name>
    <dbReference type="NCBI Taxonomy" id="156457"/>
    <lineage>
        <taxon>Archaea</taxon>
        <taxon>Methanobacteriati</taxon>
        <taxon>Methanobacteriota</taxon>
        <taxon>Stenosarchaea group</taxon>
        <taxon>Methanomicrobia</taxon>
        <taxon>Methanomicrobiales</taxon>
        <taxon>Methanocalculaceae</taxon>
        <taxon>Methanocalculus</taxon>
    </lineage>
</organism>
<keyword evidence="9" id="KW-1185">Reference proteome</keyword>
<feature type="transmembrane region" description="Helical" evidence="6">
    <location>
        <begin position="79"/>
        <end position="104"/>
    </location>
</feature>
<dbReference type="InterPro" id="IPR056569">
    <property type="entry name" value="ArlJ-like"/>
</dbReference>
<protein>
    <submittedName>
        <fullName evidence="8">Secretion system protein</fullName>
    </submittedName>
</protein>
<feature type="transmembrane region" description="Helical" evidence="6">
    <location>
        <begin position="53"/>
        <end position="73"/>
    </location>
</feature>
<dbReference type="EMBL" id="JWHL01000003">
    <property type="protein sequence ID" value="MBR1368673.1"/>
    <property type="molecule type" value="Genomic_DNA"/>
</dbReference>
<keyword evidence="3 6" id="KW-0812">Transmembrane</keyword>
<name>A0A8J7W9H1_9EURY</name>
<feature type="transmembrane region" description="Helical" evidence="6">
    <location>
        <begin position="227"/>
        <end position="247"/>
    </location>
</feature>
<proteinExistence type="predicted"/>
<dbReference type="Pfam" id="PF00482">
    <property type="entry name" value="T2SSF"/>
    <property type="match status" value="1"/>
</dbReference>
<feature type="transmembrane region" description="Helical" evidence="6">
    <location>
        <begin position="307"/>
        <end position="328"/>
    </location>
</feature>
<comment type="subcellular location">
    <subcellularLocation>
        <location evidence="1">Cell membrane</location>
        <topology evidence="1">Multi-pass membrane protein</topology>
    </subcellularLocation>
</comment>
<dbReference type="PANTHER" id="PTHR35402">
    <property type="entry name" value="INTEGRAL MEMBRANE PROTEIN-RELATED"/>
    <property type="match status" value="1"/>
</dbReference>
<evidence type="ECO:0000256" key="2">
    <source>
        <dbReference type="ARBA" id="ARBA00022475"/>
    </source>
</evidence>
<sequence length="329" mass="36882">MRDLLRRNRNQTEDSPDIVIRKRIEERRAREQGFSGFIRHPLRSLIEHPLHSLYLTVPVAVALSFIWVLISIQRYGTEIVFGTTIIDDVLIVALLLIITPLSILDFFEDRRQRNLEAALPNFFRDLAGMNESGMTLPGAVNLVAQAEYGALTRHIRRLDQEMSWNVPFVEAIFRFGEQIRTPLATRSVDLIAKASKAGGDISNVLRAAAIDTYEFVSLKTERLNNMFIYIVIIIISFFVYMFVIGVLTSTFLETMAAAGESAQASGAGAGFMAAIDIDFYKRIFSHAVILQGFFSGLVAGQMGEGRALAGLKFSAVMVFIGWMVFRFLI</sequence>
<dbReference type="Gene3D" id="1.20.81.30">
    <property type="entry name" value="Type II secretion system (T2SS), domain F"/>
    <property type="match status" value="1"/>
</dbReference>
<accession>A0A8J7W9H1</accession>
<dbReference type="InterPro" id="IPR042094">
    <property type="entry name" value="T2SS_GspF_sf"/>
</dbReference>
<evidence type="ECO:0000313" key="8">
    <source>
        <dbReference type="EMBL" id="MBR1368673.1"/>
    </source>
</evidence>